<dbReference type="OrthoDB" id="508261at2"/>
<dbReference type="RefSeq" id="WP_088256349.1">
    <property type="nucleotide sequence ID" value="NZ_NIDE01000008.1"/>
</dbReference>
<reference evidence="2" key="1">
    <citation type="submission" date="2017-06" db="EMBL/GenBank/DDBJ databases">
        <title>Genome analysis of Fimbriiglobus ruber SP5, the first member of the order Planctomycetales with confirmed chitinolytic capability.</title>
        <authorList>
            <person name="Ravin N.V."/>
            <person name="Rakitin A.L."/>
            <person name="Ivanova A.A."/>
            <person name="Beletsky A.V."/>
            <person name="Kulichevskaya I.S."/>
            <person name="Mardanov A.V."/>
            <person name="Dedysh S.N."/>
        </authorList>
    </citation>
    <scope>NUCLEOTIDE SEQUENCE [LARGE SCALE GENOMIC DNA]</scope>
    <source>
        <strain evidence="2">SP5</strain>
    </source>
</reference>
<comment type="caution">
    <text evidence="1">The sequence shown here is derived from an EMBL/GenBank/DDBJ whole genome shotgun (WGS) entry which is preliminary data.</text>
</comment>
<organism evidence="1 2">
    <name type="scientific">Fimbriiglobus ruber</name>
    <dbReference type="NCBI Taxonomy" id="1908690"/>
    <lineage>
        <taxon>Bacteria</taxon>
        <taxon>Pseudomonadati</taxon>
        <taxon>Planctomycetota</taxon>
        <taxon>Planctomycetia</taxon>
        <taxon>Gemmatales</taxon>
        <taxon>Gemmataceae</taxon>
        <taxon>Fimbriiglobus</taxon>
    </lineage>
</organism>
<dbReference type="AlphaFoldDB" id="A0A225DFW7"/>
<dbReference type="EMBL" id="NIDE01000008">
    <property type="protein sequence ID" value="OWK40440.1"/>
    <property type="molecule type" value="Genomic_DNA"/>
</dbReference>
<protein>
    <submittedName>
        <fullName evidence="1">Uncharacterized protein</fullName>
    </submittedName>
</protein>
<sequence>MGAFDQAARFAARADPDAVTRRALVGTTAALRFQDWADTRTLSKPGDSDRTVDLVAWLEDPAAPDHPWLLVFEFQARHDPEKLDVTLEEVARLRLHARHGRDRRGKFCVLTGLIYLRGQCPDSALNMTLPEGFGTRHIPLIWNVENDGADATLTGVASGRVSWGMLFWVPLMAGGGDATVLVRWKELAATVESGRRRGDLGKMALVFAELVGRGAAWQQSLEGFDMTESQVVNGWIKEAIDQNRLEEGREYLVRVLRRRFPAVLTEDVLKAINAQPSLDLLHDWFEVALSAFTAEEFLAALRR</sequence>
<gene>
    <name evidence="1" type="ORF">FRUB_05359</name>
</gene>
<dbReference type="Proteomes" id="UP000214646">
    <property type="component" value="Unassembled WGS sequence"/>
</dbReference>
<accession>A0A225DFW7</accession>
<evidence type="ECO:0000313" key="1">
    <source>
        <dbReference type="EMBL" id="OWK40440.1"/>
    </source>
</evidence>
<proteinExistence type="predicted"/>
<evidence type="ECO:0000313" key="2">
    <source>
        <dbReference type="Proteomes" id="UP000214646"/>
    </source>
</evidence>
<name>A0A225DFW7_9BACT</name>
<keyword evidence="2" id="KW-1185">Reference proteome</keyword>